<dbReference type="InterPro" id="IPR000182">
    <property type="entry name" value="GNAT_dom"/>
</dbReference>
<evidence type="ECO:0000313" key="11">
    <source>
        <dbReference type="EMBL" id="KHJ91989.1"/>
    </source>
</evidence>
<keyword evidence="11" id="KW-0808">Transferase</keyword>
<reference evidence="11 12" key="1">
    <citation type="submission" date="2014-03" db="EMBL/GenBank/DDBJ databases">
        <title>Draft genome of the hookworm Oesophagostomum dentatum.</title>
        <authorList>
            <person name="Mitreva M."/>
        </authorList>
    </citation>
    <scope>NUCLEOTIDE SEQUENCE [LARGE SCALE GENOMIC DNA]</scope>
    <source>
        <strain evidence="11 12">OD-Hann</strain>
    </source>
</reference>
<keyword evidence="12" id="KW-1185">Reference proteome</keyword>
<evidence type="ECO:0000259" key="10">
    <source>
        <dbReference type="PROSITE" id="PS51186"/>
    </source>
</evidence>
<evidence type="ECO:0000256" key="2">
    <source>
        <dbReference type="ARBA" id="ARBA00048251"/>
    </source>
</evidence>
<dbReference type="Pfam" id="PF00583">
    <property type="entry name" value="Acetyltransf_1"/>
    <property type="match status" value="1"/>
</dbReference>
<comment type="catalytic activity">
    <reaction evidence="6">
        <text>N-terminal L-methionyl-L-valyl-[protein] + acetyl-CoA = N-terminal N(alpha)-acetyl-L-methionyl-L-valyl-[protein] + CoA + H(+)</text>
        <dbReference type="Rhea" id="RHEA:50572"/>
        <dbReference type="Rhea" id="RHEA-COMP:12730"/>
        <dbReference type="Rhea" id="RHEA-COMP:12731"/>
        <dbReference type="ChEBI" id="CHEBI:15378"/>
        <dbReference type="ChEBI" id="CHEBI:57287"/>
        <dbReference type="ChEBI" id="CHEBI:57288"/>
        <dbReference type="ChEBI" id="CHEBI:133402"/>
        <dbReference type="ChEBI" id="CHEBI:133403"/>
        <dbReference type="EC" id="2.3.1.258"/>
    </reaction>
</comment>
<accession>A0A0B1T431</accession>
<organism evidence="11 12">
    <name type="scientific">Oesophagostomum dentatum</name>
    <name type="common">Nodular worm</name>
    <dbReference type="NCBI Taxonomy" id="61180"/>
    <lineage>
        <taxon>Eukaryota</taxon>
        <taxon>Metazoa</taxon>
        <taxon>Ecdysozoa</taxon>
        <taxon>Nematoda</taxon>
        <taxon>Chromadorea</taxon>
        <taxon>Rhabditida</taxon>
        <taxon>Rhabditina</taxon>
        <taxon>Rhabditomorpha</taxon>
        <taxon>Strongyloidea</taxon>
        <taxon>Strongylidae</taxon>
        <taxon>Oesophagostomum</taxon>
    </lineage>
</organism>
<dbReference type="GO" id="GO:0031415">
    <property type="term" value="C:NatA complex"/>
    <property type="evidence" value="ECO:0007669"/>
    <property type="project" value="TreeGrafter"/>
</dbReference>
<gene>
    <name evidence="11" type="ORF">OESDEN_08130</name>
</gene>
<name>A0A0B1T431_OESDE</name>
<dbReference type="EC" id="2.3.1.258" evidence="1"/>
<proteinExistence type="predicted"/>
<feature type="domain" description="N-acetyltransferase" evidence="10">
    <location>
        <begin position="1"/>
        <end position="148"/>
    </location>
</feature>
<comment type="catalytic activity">
    <reaction evidence="9">
        <text>N-terminal L-methionyl-L-threonyl-[protein] + acetyl-CoA = N-terminal N(alpha)-acetyl-L-methionyl-L-threonyl-[protein] + CoA + H(+)</text>
        <dbReference type="Rhea" id="RHEA:50576"/>
        <dbReference type="Rhea" id="RHEA-COMP:12732"/>
        <dbReference type="Rhea" id="RHEA-COMP:12733"/>
        <dbReference type="ChEBI" id="CHEBI:15378"/>
        <dbReference type="ChEBI" id="CHEBI:57287"/>
        <dbReference type="ChEBI" id="CHEBI:57288"/>
        <dbReference type="ChEBI" id="CHEBI:133404"/>
        <dbReference type="ChEBI" id="CHEBI:133405"/>
        <dbReference type="EC" id="2.3.1.258"/>
    </reaction>
</comment>
<comment type="catalytic activity">
    <reaction evidence="7">
        <text>N-terminal L-methionyl-L-alanyl-[protein] + acetyl-CoA = N-terminal N(alpha)-acetyl-L-methionyl-L-alanyl-[protein] + CoA + H(+)</text>
        <dbReference type="Rhea" id="RHEA:50564"/>
        <dbReference type="Rhea" id="RHEA-COMP:12726"/>
        <dbReference type="Rhea" id="RHEA-COMP:12727"/>
        <dbReference type="ChEBI" id="CHEBI:15378"/>
        <dbReference type="ChEBI" id="CHEBI:57287"/>
        <dbReference type="ChEBI" id="CHEBI:57288"/>
        <dbReference type="ChEBI" id="CHEBI:133398"/>
        <dbReference type="ChEBI" id="CHEBI:133399"/>
        <dbReference type="EC" id="2.3.1.258"/>
    </reaction>
</comment>
<comment type="catalytic activity">
    <reaction evidence="2">
        <text>N-terminal L-methionyl-L-seryl-[protein] + acetyl-CoA = N-terminal N(alpha)-acetyl-L-methionyl-L-seryl-[protein] + CoA + H(+)</text>
        <dbReference type="Rhea" id="RHEA:50568"/>
        <dbReference type="Rhea" id="RHEA-COMP:12728"/>
        <dbReference type="Rhea" id="RHEA-COMP:12729"/>
        <dbReference type="ChEBI" id="CHEBI:15378"/>
        <dbReference type="ChEBI" id="CHEBI:57287"/>
        <dbReference type="ChEBI" id="CHEBI:57288"/>
        <dbReference type="ChEBI" id="CHEBI:133400"/>
        <dbReference type="ChEBI" id="CHEBI:133401"/>
        <dbReference type="EC" id="2.3.1.258"/>
    </reaction>
</comment>
<dbReference type="SUPFAM" id="SSF55729">
    <property type="entry name" value="Acyl-CoA N-acyltransferases (Nat)"/>
    <property type="match status" value="1"/>
</dbReference>
<dbReference type="CDD" id="cd04301">
    <property type="entry name" value="NAT_SF"/>
    <property type="match status" value="1"/>
</dbReference>
<comment type="catalytic activity">
    <reaction evidence="4">
        <text>N-terminal L-methionyl-L-phenylalanyl-[protein] + acetyl-CoA = N-terminal N(alpha)-acetyl-L-methionyl-L-phenylalanyl-[protein] + CoA + H(+)</text>
        <dbReference type="Rhea" id="RHEA:50528"/>
        <dbReference type="Rhea" id="RHEA-COMP:12715"/>
        <dbReference type="Rhea" id="RHEA-COMP:12716"/>
        <dbReference type="ChEBI" id="CHEBI:15378"/>
        <dbReference type="ChEBI" id="CHEBI:57287"/>
        <dbReference type="ChEBI" id="CHEBI:57288"/>
        <dbReference type="ChEBI" id="CHEBI:133382"/>
        <dbReference type="ChEBI" id="CHEBI:133383"/>
        <dbReference type="EC" id="2.3.1.258"/>
    </reaction>
</comment>
<protein>
    <recommendedName>
        <fullName evidence="1">N-terminal methionine N(alpha)-acetyltransferase NatE</fullName>
        <ecNumber evidence="1">2.3.1.258</ecNumber>
    </recommendedName>
</protein>
<dbReference type="PANTHER" id="PTHR42919">
    <property type="entry name" value="N-ALPHA-ACETYLTRANSFERASE"/>
    <property type="match status" value="1"/>
</dbReference>
<evidence type="ECO:0000256" key="9">
    <source>
        <dbReference type="ARBA" id="ARBA00049454"/>
    </source>
</evidence>
<evidence type="ECO:0000256" key="5">
    <source>
        <dbReference type="ARBA" id="ARBA00048618"/>
    </source>
</evidence>
<dbReference type="GO" id="GO:0120518">
    <property type="term" value="F:protein N-terminal-methionine acetyltransferase activity"/>
    <property type="evidence" value="ECO:0007669"/>
    <property type="project" value="UniProtKB-EC"/>
</dbReference>
<comment type="catalytic activity">
    <reaction evidence="5">
        <text>N-terminal L-methionyl-L-lysyl-[protein] + acetyl-CoA = N-terminal N(alpha)-acetyl-L-methionyl-L-lysyl-[protein] + CoA + H(+)</text>
        <dbReference type="Rhea" id="RHEA:50580"/>
        <dbReference type="Rhea" id="RHEA-COMP:12734"/>
        <dbReference type="Rhea" id="RHEA-COMP:12735"/>
        <dbReference type="ChEBI" id="CHEBI:15378"/>
        <dbReference type="ChEBI" id="CHEBI:57287"/>
        <dbReference type="ChEBI" id="CHEBI:57288"/>
        <dbReference type="ChEBI" id="CHEBI:133406"/>
        <dbReference type="ChEBI" id="CHEBI:133407"/>
        <dbReference type="EC" id="2.3.1.258"/>
    </reaction>
</comment>
<evidence type="ECO:0000256" key="8">
    <source>
        <dbReference type="ARBA" id="ARBA00049103"/>
    </source>
</evidence>
<evidence type="ECO:0000256" key="7">
    <source>
        <dbReference type="ARBA" id="ARBA00049002"/>
    </source>
</evidence>
<comment type="catalytic activity">
    <reaction evidence="3">
        <text>N-terminal L-methionyl-L-tyrosyl-[protein] + acetyl-CoA = N-terminal N(alpha)-acetyl-L-methionyl-L-tyrosyl-[protein] + CoA + H(+)</text>
        <dbReference type="Rhea" id="RHEA:50532"/>
        <dbReference type="Rhea" id="RHEA-COMP:12717"/>
        <dbReference type="Rhea" id="RHEA-COMP:12718"/>
        <dbReference type="ChEBI" id="CHEBI:15378"/>
        <dbReference type="ChEBI" id="CHEBI:57287"/>
        <dbReference type="ChEBI" id="CHEBI:57288"/>
        <dbReference type="ChEBI" id="CHEBI:133384"/>
        <dbReference type="ChEBI" id="CHEBI:133385"/>
        <dbReference type="EC" id="2.3.1.258"/>
    </reaction>
</comment>
<evidence type="ECO:0000313" key="12">
    <source>
        <dbReference type="Proteomes" id="UP000053660"/>
    </source>
</evidence>
<evidence type="ECO:0000256" key="6">
    <source>
        <dbReference type="ARBA" id="ARBA00048799"/>
    </source>
</evidence>
<dbReference type="AlphaFoldDB" id="A0A0B1T431"/>
<dbReference type="EMBL" id="KN551657">
    <property type="protein sequence ID" value="KHJ91989.1"/>
    <property type="molecule type" value="Genomic_DNA"/>
</dbReference>
<dbReference type="OrthoDB" id="47374at2759"/>
<dbReference type="Proteomes" id="UP000053660">
    <property type="component" value="Unassembled WGS sequence"/>
</dbReference>
<comment type="catalytic activity">
    <reaction evidence="8">
        <text>N-terminal L-methionyl-L-leucyl-[protein] + acetyl-CoA = N-terminal N(alpha)-acetyl-L-methionyl-L-leucyl-[protein] + CoA + H(+)</text>
        <dbReference type="Rhea" id="RHEA:50520"/>
        <dbReference type="Rhea" id="RHEA-COMP:12711"/>
        <dbReference type="Rhea" id="RHEA-COMP:12712"/>
        <dbReference type="ChEBI" id="CHEBI:15378"/>
        <dbReference type="ChEBI" id="CHEBI:57287"/>
        <dbReference type="ChEBI" id="CHEBI:57288"/>
        <dbReference type="ChEBI" id="CHEBI:133377"/>
        <dbReference type="ChEBI" id="CHEBI:133378"/>
        <dbReference type="EC" id="2.3.1.258"/>
    </reaction>
</comment>
<sequence>MSLCSIDSSNIRPVKLLHAGVFPVQYSDAYFQKVQNNDLCTALMVEGECLGVVCSKFEIIGCTKTLYIMSLAVHPLYRCRGIGTRLLDFAVSKAESHQVSLVRLHVQVNNLNAIQFYQKRGFEIVETTKNYYNRCMPADAYVMQKRLQL</sequence>
<dbReference type="InterPro" id="IPR016181">
    <property type="entry name" value="Acyl_CoA_acyltransferase"/>
</dbReference>
<dbReference type="GO" id="GO:0007064">
    <property type="term" value="P:mitotic sister chromatid cohesion"/>
    <property type="evidence" value="ECO:0007669"/>
    <property type="project" value="TreeGrafter"/>
</dbReference>
<evidence type="ECO:0000256" key="4">
    <source>
        <dbReference type="ARBA" id="ARBA00048490"/>
    </source>
</evidence>
<dbReference type="PROSITE" id="PS51186">
    <property type="entry name" value="GNAT"/>
    <property type="match status" value="1"/>
</dbReference>
<dbReference type="Gene3D" id="3.40.630.30">
    <property type="match status" value="1"/>
</dbReference>
<dbReference type="PANTHER" id="PTHR42919:SF1">
    <property type="entry name" value="N-ACETYLTRANSFERASE DOMAIN-CONTAINING PROTEIN"/>
    <property type="match status" value="1"/>
</dbReference>
<evidence type="ECO:0000256" key="3">
    <source>
        <dbReference type="ARBA" id="ARBA00048335"/>
    </source>
</evidence>
<evidence type="ECO:0000256" key="1">
    <source>
        <dbReference type="ARBA" id="ARBA00039121"/>
    </source>
</evidence>
<dbReference type="InterPro" id="IPR051556">
    <property type="entry name" value="N-term/lysine_N-AcTrnsfr"/>
</dbReference>